<dbReference type="EC" id="1.13.11.18" evidence="13"/>
<evidence type="ECO:0000256" key="8">
    <source>
        <dbReference type="ARBA" id="ARBA00023002"/>
    </source>
</evidence>
<dbReference type="InterPro" id="IPR036866">
    <property type="entry name" value="RibonucZ/Hydroxyglut_hydro"/>
</dbReference>
<gene>
    <name evidence="17" type="ORF">V5799_009958</name>
</gene>
<dbReference type="GO" id="GO:0031123">
    <property type="term" value="P:RNA 3'-end processing"/>
    <property type="evidence" value="ECO:0007669"/>
    <property type="project" value="UniProtKB-ARBA"/>
</dbReference>
<evidence type="ECO:0000256" key="3">
    <source>
        <dbReference type="ARBA" id="ARBA00006759"/>
    </source>
</evidence>
<dbReference type="InterPro" id="IPR044528">
    <property type="entry name" value="POD-like_MBL-fold"/>
</dbReference>
<evidence type="ECO:0000256" key="5">
    <source>
        <dbReference type="ARBA" id="ARBA00022946"/>
    </source>
</evidence>
<evidence type="ECO:0000259" key="16">
    <source>
        <dbReference type="SMART" id="SM00849"/>
    </source>
</evidence>
<evidence type="ECO:0000256" key="2">
    <source>
        <dbReference type="ARBA" id="ARBA00004173"/>
    </source>
</evidence>
<reference evidence="17 18" key="1">
    <citation type="journal article" date="2023" name="Arcadia Sci">
        <title>De novo assembly of a long-read Amblyomma americanum tick genome.</title>
        <authorList>
            <person name="Chou S."/>
            <person name="Poskanzer K.E."/>
            <person name="Rollins M."/>
            <person name="Thuy-Boun P.S."/>
        </authorList>
    </citation>
    <scope>NUCLEOTIDE SEQUENCE [LARGE SCALE GENOMIC DNA]</scope>
    <source>
        <strain evidence="17">F_SG_1</strain>
        <tissue evidence="17">Salivary glands</tissue>
    </source>
</reference>
<evidence type="ECO:0000256" key="1">
    <source>
        <dbReference type="ARBA" id="ARBA00001954"/>
    </source>
</evidence>
<dbReference type="InterPro" id="IPR051682">
    <property type="entry name" value="Mito_Persulfide_Diox"/>
</dbReference>
<comment type="subunit">
    <text evidence="12">Homodimer. Monomer. Interacts with TST. May interact with RELA.</text>
</comment>
<evidence type="ECO:0000256" key="14">
    <source>
        <dbReference type="ARBA" id="ARBA00067300"/>
    </source>
</evidence>
<comment type="catalytic activity">
    <reaction evidence="11">
        <text>S-sulfanylglutathione + O2 + H2O = sulfite + glutathione + 2 H(+)</text>
        <dbReference type="Rhea" id="RHEA:12981"/>
        <dbReference type="ChEBI" id="CHEBI:15377"/>
        <dbReference type="ChEBI" id="CHEBI:15378"/>
        <dbReference type="ChEBI" id="CHEBI:15379"/>
        <dbReference type="ChEBI" id="CHEBI:17359"/>
        <dbReference type="ChEBI" id="CHEBI:57925"/>
        <dbReference type="ChEBI" id="CHEBI:58905"/>
        <dbReference type="EC" id="1.13.11.18"/>
    </reaction>
</comment>
<dbReference type="AlphaFoldDB" id="A0AAQ4F9G3"/>
<dbReference type="GO" id="GO:0046872">
    <property type="term" value="F:metal ion binding"/>
    <property type="evidence" value="ECO:0007669"/>
    <property type="project" value="UniProtKB-KW"/>
</dbReference>
<evidence type="ECO:0000256" key="11">
    <source>
        <dbReference type="ARBA" id="ARBA00050990"/>
    </source>
</evidence>
<accession>A0AAQ4F9G3</accession>
<proteinExistence type="inferred from homology"/>
<keyword evidence="5" id="KW-0809">Transit peptide</keyword>
<dbReference type="EMBL" id="JARKHS020005289">
    <property type="protein sequence ID" value="KAK8783679.1"/>
    <property type="molecule type" value="Genomic_DNA"/>
</dbReference>
<evidence type="ECO:0000256" key="12">
    <source>
        <dbReference type="ARBA" id="ARBA00065219"/>
    </source>
</evidence>
<dbReference type="GO" id="GO:0006749">
    <property type="term" value="P:glutathione metabolic process"/>
    <property type="evidence" value="ECO:0007669"/>
    <property type="project" value="InterPro"/>
</dbReference>
<evidence type="ECO:0000256" key="4">
    <source>
        <dbReference type="ARBA" id="ARBA00022723"/>
    </source>
</evidence>
<comment type="subcellular location">
    <subcellularLocation>
        <location evidence="2">Mitochondrion</location>
    </subcellularLocation>
</comment>
<dbReference type="Pfam" id="PF00753">
    <property type="entry name" value="Lactamase_B"/>
    <property type="match status" value="1"/>
</dbReference>
<comment type="cofactor">
    <cofactor evidence="1">
        <name>Fe(2+)</name>
        <dbReference type="ChEBI" id="CHEBI:29033"/>
    </cofactor>
</comment>
<evidence type="ECO:0000256" key="13">
    <source>
        <dbReference type="ARBA" id="ARBA00066686"/>
    </source>
</evidence>
<keyword evidence="6" id="KW-0223">Dioxygenase</keyword>
<comment type="caution">
    <text evidence="17">The sequence shown here is derived from an EMBL/GenBank/DDBJ whole genome shotgun (WGS) entry which is preliminary data.</text>
</comment>
<evidence type="ECO:0000313" key="18">
    <source>
        <dbReference type="Proteomes" id="UP001321473"/>
    </source>
</evidence>
<dbReference type="SUPFAM" id="SSF56281">
    <property type="entry name" value="Metallo-hydrolase/oxidoreductase"/>
    <property type="match status" value="1"/>
</dbReference>
<organism evidence="17 18">
    <name type="scientific">Amblyomma americanum</name>
    <name type="common">Lone star tick</name>
    <dbReference type="NCBI Taxonomy" id="6943"/>
    <lineage>
        <taxon>Eukaryota</taxon>
        <taxon>Metazoa</taxon>
        <taxon>Ecdysozoa</taxon>
        <taxon>Arthropoda</taxon>
        <taxon>Chelicerata</taxon>
        <taxon>Arachnida</taxon>
        <taxon>Acari</taxon>
        <taxon>Parasitiformes</taxon>
        <taxon>Ixodida</taxon>
        <taxon>Ixodoidea</taxon>
        <taxon>Ixodidae</taxon>
        <taxon>Amblyomminae</taxon>
        <taxon>Amblyomma</taxon>
    </lineage>
</organism>
<dbReference type="Proteomes" id="UP001321473">
    <property type="component" value="Unassembled WGS sequence"/>
</dbReference>
<evidence type="ECO:0000256" key="6">
    <source>
        <dbReference type="ARBA" id="ARBA00022964"/>
    </source>
</evidence>
<dbReference type="SMART" id="SM00849">
    <property type="entry name" value="Lactamase_B"/>
    <property type="match status" value="1"/>
</dbReference>
<dbReference type="GO" id="GO:0070813">
    <property type="term" value="P:hydrogen sulfide metabolic process"/>
    <property type="evidence" value="ECO:0007669"/>
    <property type="project" value="TreeGrafter"/>
</dbReference>
<keyword evidence="4" id="KW-0479">Metal-binding</keyword>
<protein>
    <recommendedName>
        <fullName evidence="14">Persulfide dioxygenase ETHE1, mitochondrial</fullName>
        <ecNumber evidence="13">1.13.11.18</ecNumber>
    </recommendedName>
    <alternativeName>
        <fullName evidence="15">Sulfur dioxygenase ETHE1</fullName>
    </alternativeName>
</protein>
<dbReference type="GO" id="GO:0050313">
    <property type="term" value="F:sulfur dioxygenase activity"/>
    <property type="evidence" value="ECO:0007669"/>
    <property type="project" value="UniProtKB-EC"/>
</dbReference>
<evidence type="ECO:0000313" key="17">
    <source>
        <dbReference type="EMBL" id="KAK8783679.1"/>
    </source>
</evidence>
<dbReference type="CDD" id="cd07724">
    <property type="entry name" value="POD-like_MBL-fold"/>
    <property type="match status" value="1"/>
</dbReference>
<dbReference type="PANTHER" id="PTHR43084">
    <property type="entry name" value="PERSULFIDE DIOXYGENASE ETHE1"/>
    <property type="match status" value="1"/>
</dbReference>
<dbReference type="PANTHER" id="PTHR43084:SF1">
    <property type="entry name" value="PERSULFIDE DIOXYGENASE ETHE1, MITOCHONDRIAL"/>
    <property type="match status" value="1"/>
</dbReference>
<dbReference type="Gene3D" id="3.60.15.10">
    <property type="entry name" value="Ribonuclease Z/Hydroxyacylglutathione hydrolase-like"/>
    <property type="match status" value="1"/>
</dbReference>
<sequence length="250" mass="27711">MLGFARHLSAGANKAKNGVLFRQLFDEKSWTYTYLLADLNSKEALLIDPVLEQVERDVKLISELGLRLLYAVNTHAHADHITGSGKLKGILKGCRSVIAAASKARADKHLNPGDVFGVGCVKLEARATPGHTNGCMTYVWHDLRKAFTGDALLIRGCGRTDFQQGNPELLYDSVHSQILSLPEDYYLYPAHDYKGMTTTTVWEELKYNPRLTKSKAEFVDIMNNLKLSYPKMIDKAVPANLICGLDDAAV</sequence>
<keyword evidence="18" id="KW-1185">Reference proteome</keyword>
<evidence type="ECO:0000256" key="15">
    <source>
        <dbReference type="ARBA" id="ARBA00077964"/>
    </source>
</evidence>
<keyword evidence="10" id="KW-0496">Mitochondrion</keyword>
<evidence type="ECO:0000256" key="9">
    <source>
        <dbReference type="ARBA" id="ARBA00023004"/>
    </source>
</evidence>
<evidence type="ECO:0000256" key="10">
    <source>
        <dbReference type="ARBA" id="ARBA00023128"/>
    </source>
</evidence>
<name>A0AAQ4F9G3_AMBAM</name>
<keyword evidence="8" id="KW-0560">Oxidoreductase</keyword>
<feature type="domain" description="Metallo-beta-lactamase" evidence="16">
    <location>
        <begin position="30"/>
        <end position="191"/>
    </location>
</feature>
<dbReference type="GO" id="GO:0005739">
    <property type="term" value="C:mitochondrion"/>
    <property type="evidence" value="ECO:0007669"/>
    <property type="project" value="UniProtKB-SubCell"/>
</dbReference>
<keyword evidence="7" id="KW-0007">Acetylation</keyword>
<evidence type="ECO:0000256" key="7">
    <source>
        <dbReference type="ARBA" id="ARBA00022990"/>
    </source>
</evidence>
<dbReference type="InterPro" id="IPR001279">
    <property type="entry name" value="Metallo-B-lactamas"/>
</dbReference>
<dbReference type="FunFam" id="3.60.15.10:FF:000013">
    <property type="entry name" value="Persulfide dioxygenase ETHE1, mitochondrial"/>
    <property type="match status" value="1"/>
</dbReference>
<comment type="similarity">
    <text evidence="3">Belongs to the metallo-beta-lactamase superfamily. Glyoxalase II family.</text>
</comment>
<keyword evidence="9" id="KW-0408">Iron</keyword>